<dbReference type="InterPro" id="IPR051635">
    <property type="entry name" value="SNAT-like"/>
</dbReference>
<feature type="domain" description="N-acetyltransferase" evidence="3">
    <location>
        <begin position="3"/>
        <end position="162"/>
    </location>
</feature>
<dbReference type="AlphaFoldDB" id="A0A9D1W3Z8"/>
<evidence type="ECO:0000256" key="2">
    <source>
        <dbReference type="ARBA" id="ARBA00023315"/>
    </source>
</evidence>
<dbReference type="PANTHER" id="PTHR10908:SF0">
    <property type="entry name" value="SEROTONIN N-ACETYLTRANSFERASE"/>
    <property type="match status" value="1"/>
</dbReference>
<evidence type="ECO:0000256" key="1">
    <source>
        <dbReference type="ARBA" id="ARBA00022679"/>
    </source>
</evidence>
<keyword evidence="1" id="KW-0808">Transferase</keyword>
<dbReference type="PANTHER" id="PTHR10908">
    <property type="entry name" value="SEROTONIN N-ACETYLTRANSFERASE"/>
    <property type="match status" value="1"/>
</dbReference>
<dbReference type="EMBL" id="DXEU01000071">
    <property type="protein sequence ID" value="HIX51979.1"/>
    <property type="molecule type" value="Genomic_DNA"/>
</dbReference>
<dbReference type="SUPFAM" id="SSF55729">
    <property type="entry name" value="Acyl-CoA N-acyltransferases (Nat)"/>
    <property type="match status" value="1"/>
</dbReference>
<evidence type="ECO:0000259" key="3">
    <source>
        <dbReference type="PROSITE" id="PS51186"/>
    </source>
</evidence>
<dbReference type="CDD" id="cd04301">
    <property type="entry name" value="NAT_SF"/>
    <property type="match status" value="1"/>
</dbReference>
<evidence type="ECO:0000313" key="5">
    <source>
        <dbReference type="Proteomes" id="UP000886780"/>
    </source>
</evidence>
<gene>
    <name evidence="4" type="ORF">IAA28_04145</name>
</gene>
<dbReference type="Proteomes" id="UP000886780">
    <property type="component" value="Unassembled WGS sequence"/>
</dbReference>
<evidence type="ECO:0000313" key="4">
    <source>
        <dbReference type="EMBL" id="HIX51979.1"/>
    </source>
</evidence>
<comment type="caution">
    <text evidence="4">The sequence shown here is derived from an EMBL/GenBank/DDBJ whole genome shotgun (WGS) entry which is preliminary data.</text>
</comment>
<keyword evidence="2" id="KW-0012">Acyltransferase</keyword>
<reference evidence="4" key="1">
    <citation type="journal article" date="2021" name="PeerJ">
        <title>Extensive microbial diversity within the chicken gut microbiome revealed by metagenomics and culture.</title>
        <authorList>
            <person name="Gilroy R."/>
            <person name="Ravi A."/>
            <person name="Getino M."/>
            <person name="Pursley I."/>
            <person name="Horton D.L."/>
            <person name="Alikhan N.F."/>
            <person name="Baker D."/>
            <person name="Gharbi K."/>
            <person name="Hall N."/>
            <person name="Watson M."/>
            <person name="Adriaenssens E.M."/>
            <person name="Foster-Nyarko E."/>
            <person name="Jarju S."/>
            <person name="Secka A."/>
            <person name="Antonio M."/>
            <person name="Oren A."/>
            <person name="Chaudhuri R.R."/>
            <person name="La Ragione R."/>
            <person name="Hildebrand F."/>
            <person name="Pallen M.J."/>
        </authorList>
    </citation>
    <scope>NUCLEOTIDE SEQUENCE</scope>
    <source>
        <strain evidence="4">ChiGjej4B4-12881</strain>
    </source>
</reference>
<dbReference type="Pfam" id="PF00583">
    <property type="entry name" value="Acetyltransf_1"/>
    <property type="match status" value="1"/>
</dbReference>
<proteinExistence type="predicted"/>
<dbReference type="InterPro" id="IPR000182">
    <property type="entry name" value="GNAT_dom"/>
</dbReference>
<protein>
    <submittedName>
        <fullName evidence="4">GNAT family N-acetyltransferase</fullName>
    </submittedName>
</protein>
<dbReference type="Gene3D" id="3.40.630.30">
    <property type="match status" value="1"/>
</dbReference>
<organism evidence="4 5">
    <name type="scientific">Candidatus Lachnoclostridium stercoripullorum</name>
    <dbReference type="NCBI Taxonomy" id="2838635"/>
    <lineage>
        <taxon>Bacteria</taxon>
        <taxon>Bacillati</taxon>
        <taxon>Bacillota</taxon>
        <taxon>Clostridia</taxon>
        <taxon>Lachnospirales</taxon>
        <taxon>Lachnospiraceae</taxon>
    </lineage>
</organism>
<accession>A0A9D1W3Z8</accession>
<reference evidence="4" key="2">
    <citation type="submission" date="2021-04" db="EMBL/GenBank/DDBJ databases">
        <authorList>
            <person name="Gilroy R."/>
        </authorList>
    </citation>
    <scope>NUCLEOTIDE SEQUENCE</scope>
    <source>
        <strain evidence="4">ChiGjej4B4-12881</strain>
    </source>
</reference>
<sequence>MEYTIREVRTEDLAGVTALEAECFPAAEAAEEASLRQRIAAFPGSFFVAEDEDGRIIGMINGAVTDRRTICDEMFEDAGMHREDGAYQSIFGLDVAPDWRRRGVAAALMERMIRGAKEAGRRGLILTCKDRLIPYYEKFGYRNLGVSASVHGGAVWYDMILEFDRTEASGPAANTCGE</sequence>
<dbReference type="InterPro" id="IPR016181">
    <property type="entry name" value="Acyl_CoA_acyltransferase"/>
</dbReference>
<dbReference type="GO" id="GO:0008080">
    <property type="term" value="F:N-acetyltransferase activity"/>
    <property type="evidence" value="ECO:0007669"/>
    <property type="project" value="UniProtKB-ARBA"/>
</dbReference>
<name>A0A9D1W3Z8_9FIRM</name>
<dbReference type="PROSITE" id="PS51186">
    <property type="entry name" value="GNAT"/>
    <property type="match status" value="1"/>
</dbReference>